<evidence type="ECO:0000313" key="2">
    <source>
        <dbReference type="EMBL" id="MBW85154.1"/>
    </source>
</evidence>
<organism evidence="2">
    <name type="scientific">Rhizophora mucronata</name>
    <name type="common">Asiatic mangrove</name>
    <dbReference type="NCBI Taxonomy" id="61149"/>
    <lineage>
        <taxon>Eukaryota</taxon>
        <taxon>Viridiplantae</taxon>
        <taxon>Streptophyta</taxon>
        <taxon>Embryophyta</taxon>
        <taxon>Tracheophyta</taxon>
        <taxon>Spermatophyta</taxon>
        <taxon>Magnoliopsida</taxon>
        <taxon>eudicotyledons</taxon>
        <taxon>Gunneridae</taxon>
        <taxon>Pentapetalae</taxon>
        <taxon>rosids</taxon>
        <taxon>fabids</taxon>
        <taxon>Malpighiales</taxon>
        <taxon>Rhizophoraceae</taxon>
        <taxon>Rhizophora</taxon>
    </lineage>
</organism>
<proteinExistence type="predicted"/>
<dbReference type="AlphaFoldDB" id="A0A2P2IVA3"/>
<evidence type="ECO:0000256" key="1">
    <source>
        <dbReference type="SAM" id="MobiDB-lite"/>
    </source>
</evidence>
<name>A0A2P2IVA3_RHIMU</name>
<accession>A0A2P2IVA3</accession>
<dbReference type="EMBL" id="GGEC01004671">
    <property type="protein sequence ID" value="MBW85154.1"/>
    <property type="molecule type" value="Transcribed_RNA"/>
</dbReference>
<feature type="compositionally biased region" description="Basic and acidic residues" evidence="1">
    <location>
        <begin position="1"/>
        <end position="12"/>
    </location>
</feature>
<reference evidence="2" key="1">
    <citation type="submission" date="2018-02" db="EMBL/GenBank/DDBJ databases">
        <title>Rhizophora mucronata_Transcriptome.</title>
        <authorList>
            <person name="Meera S.P."/>
            <person name="Sreeshan A."/>
            <person name="Augustine A."/>
        </authorList>
    </citation>
    <scope>NUCLEOTIDE SEQUENCE</scope>
    <source>
        <tissue evidence="2">Leaf</tissue>
    </source>
</reference>
<protein>
    <submittedName>
        <fullName evidence="2">Uncharacterized protein</fullName>
    </submittedName>
</protein>
<feature type="region of interest" description="Disordered" evidence="1">
    <location>
        <begin position="1"/>
        <end position="24"/>
    </location>
</feature>
<feature type="compositionally biased region" description="Polar residues" evidence="1">
    <location>
        <begin position="13"/>
        <end position="24"/>
    </location>
</feature>
<sequence>MRDDESTRKESLNRVTSANGDCDK</sequence>